<evidence type="ECO:0000313" key="2">
    <source>
        <dbReference type="Proteomes" id="UP000789860"/>
    </source>
</evidence>
<protein>
    <submittedName>
        <fullName evidence="1">4528_t:CDS:1</fullName>
    </submittedName>
</protein>
<feature type="non-terminal residue" evidence="1">
    <location>
        <position position="152"/>
    </location>
</feature>
<evidence type="ECO:0000313" key="1">
    <source>
        <dbReference type="EMBL" id="CAG8632558.1"/>
    </source>
</evidence>
<feature type="non-terminal residue" evidence="1">
    <location>
        <position position="1"/>
    </location>
</feature>
<reference evidence="1" key="1">
    <citation type="submission" date="2021-06" db="EMBL/GenBank/DDBJ databases">
        <authorList>
            <person name="Kallberg Y."/>
            <person name="Tangrot J."/>
            <person name="Rosling A."/>
        </authorList>
    </citation>
    <scope>NUCLEOTIDE SEQUENCE</scope>
    <source>
        <strain evidence="1">AU212A</strain>
    </source>
</reference>
<dbReference type="EMBL" id="CAJVPM010019968">
    <property type="protein sequence ID" value="CAG8632558.1"/>
    <property type="molecule type" value="Genomic_DNA"/>
</dbReference>
<dbReference type="Proteomes" id="UP000789860">
    <property type="component" value="Unassembled WGS sequence"/>
</dbReference>
<accession>A0ACA9N7B8</accession>
<comment type="caution">
    <text evidence="1">The sequence shown here is derived from an EMBL/GenBank/DDBJ whole genome shotgun (WGS) entry which is preliminary data.</text>
</comment>
<sequence length="152" mass="17657">GNIWKNFTINLEDPTPFFTNDTLDSIIPGLNEPSKYQINNYLAPIVDKLVDFASGIDLPATFEYKKVCKIYVTLILSSNDVPATRKICGYISYTVKYHCCLKHAIYDNLSKRSHYSNFENIDEWFNLVDITKYFDVAKEKLNCINKQERDDH</sequence>
<gene>
    <name evidence="1" type="ORF">SCALOS_LOCUS8021</name>
</gene>
<keyword evidence="2" id="KW-1185">Reference proteome</keyword>
<name>A0ACA9N7B8_9GLOM</name>
<proteinExistence type="predicted"/>
<organism evidence="1 2">
    <name type="scientific">Scutellospora calospora</name>
    <dbReference type="NCBI Taxonomy" id="85575"/>
    <lineage>
        <taxon>Eukaryota</taxon>
        <taxon>Fungi</taxon>
        <taxon>Fungi incertae sedis</taxon>
        <taxon>Mucoromycota</taxon>
        <taxon>Glomeromycotina</taxon>
        <taxon>Glomeromycetes</taxon>
        <taxon>Diversisporales</taxon>
        <taxon>Gigasporaceae</taxon>
        <taxon>Scutellospora</taxon>
    </lineage>
</organism>